<evidence type="ECO:0000313" key="3">
    <source>
        <dbReference type="Proteomes" id="UP000245055"/>
    </source>
</evidence>
<comment type="caution">
    <text evidence="1">The sequence shown here is derived from an EMBL/GenBank/DDBJ whole genome shotgun (WGS) entry which is preliminary data.</text>
</comment>
<evidence type="ECO:0000313" key="1">
    <source>
        <dbReference type="EMBL" id="PWD70365.1"/>
    </source>
</evidence>
<dbReference type="Proteomes" id="UP000245055">
    <property type="component" value="Unassembled WGS sequence"/>
</dbReference>
<reference evidence="1 3" key="1">
    <citation type="submission" date="2018-05" db="EMBL/GenBank/DDBJ databases">
        <title>Genomic diversity of pathogens causing Blackleg of Potato in Pakistan.</title>
        <authorList>
            <person name="Sarfraz S."/>
            <person name="Riaz K."/>
            <person name="Oulghazi S."/>
            <person name="Cigna J."/>
            <person name="Sahi S.T."/>
            <person name="Khan S.H."/>
            <person name="Hameed A."/>
            <person name="Faure D."/>
        </authorList>
    </citation>
    <scope>NUCLEOTIDE SEQUENCE [LARGE SCALE GENOMIC DNA]</scope>
    <source>
        <strain evidence="1 3">SS70</strain>
    </source>
</reference>
<proteinExistence type="predicted"/>
<dbReference type="RefSeq" id="WP_024108678.1">
    <property type="nucleotide sequence ID" value="NZ_CP038499.1"/>
</dbReference>
<organism evidence="1 3">
    <name type="scientific">Dickeya dianthicola</name>
    <dbReference type="NCBI Taxonomy" id="204039"/>
    <lineage>
        <taxon>Bacteria</taxon>
        <taxon>Pseudomonadati</taxon>
        <taxon>Pseudomonadota</taxon>
        <taxon>Gammaproteobacteria</taxon>
        <taxon>Enterobacterales</taxon>
        <taxon>Pectobacteriaceae</taxon>
        <taxon>Dickeya</taxon>
    </lineage>
</organism>
<dbReference type="EMBL" id="QZDO01000093">
    <property type="protein sequence ID" value="RJL65206.1"/>
    <property type="molecule type" value="Genomic_DNA"/>
</dbReference>
<accession>A0AAX1C2J6</accession>
<keyword evidence="4" id="KW-1185">Reference proteome</keyword>
<evidence type="ECO:0000313" key="4">
    <source>
        <dbReference type="Proteomes" id="UP000266633"/>
    </source>
</evidence>
<gene>
    <name evidence="2" type="ORF">D5077_21730</name>
    <name evidence="1" type="ORF">DF213_18260</name>
</gene>
<reference evidence="2 4" key="2">
    <citation type="submission" date="2018-09" db="EMBL/GenBank/DDBJ databases">
        <title>Phylogenetic diversity of Pectobacterium and Dickeya strains causing blackleg disease of potato in Morocco.</title>
        <authorList>
            <person name="Oulghazi S."/>
            <person name="Moumni M."/>
            <person name="Faure D."/>
        </authorList>
    </citation>
    <scope>NUCLEOTIDE SEQUENCE [LARGE SCALE GENOMIC DNA]</scope>
    <source>
        <strain evidence="2 4">S4.16.03.LID</strain>
    </source>
</reference>
<dbReference type="AlphaFoldDB" id="A0AAX1C2J6"/>
<protein>
    <submittedName>
        <fullName evidence="1">Uncharacterized protein</fullName>
    </submittedName>
</protein>
<sequence>MKYVNVGVIFVTSMLLMFSVIVEAKDENLFPGRSYLINESNYCADVYRKDKKAFSDNRMVIHIKDDSGDFIPANHPIYLNVDFYKPDNRDSRDATVPCHGKLYKKRSKHLKIDAPLAAIGTDDVR</sequence>
<dbReference type="Proteomes" id="UP000266633">
    <property type="component" value="Unassembled WGS sequence"/>
</dbReference>
<name>A0AAX1C2J6_9GAMM</name>
<evidence type="ECO:0000313" key="2">
    <source>
        <dbReference type="EMBL" id="RJL65206.1"/>
    </source>
</evidence>
<dbReference type="EMBL" id="QESZ01000029">
    <property type="protein sequence ID" value="PWD70365.1"/>
    <property type="molecule type" value="Genomic_DNA"/>
</dbReference>